<gene>
    <name evidence="4" type="ORF">VKT23_008907</name>
</gene>
<feature type="compositionally biased region" description="Polar residues" evidence="1">
    <location>
        <begin position="1046"/>
        <end position="1056"/>
    </location>
</feature>
<name>A0ABR1JIG4_9AGAR</name>
<keyword evidence="5" id="KW-1185">Reference proteome</keyword>
<dbReference type="PANTHER" id="PTHR15696:SF36">
    <property type="entry name" value="NONSENSE-MEDIATED MRNA DECAY FACTOR"/>
    <property type="match status" value="1"/>
</dbReference>
<evidence type="ECO:0008006" key="6">
    <source>
        <dbReference type="Google" id="ProtNLM"/>
    </source>
</evidence>
<dbReference type="InterPro" id="IPR045153">
    <property type="entry name" value="Est1/Ebs1-like"/>
</dbReference>
<feature type="region of interest" description="Disordered" evidence="1">
    <location>
        <begin position="514"/>
        <end position="538"/>
    </location>
</feature>
<feature type="region of interest" description="Disordered" evidence="1">
    <location>
        <begin position="664"/>
        <end position="714"/>
    </location>
</feature>
<feature type="region of interest" description="Disordered" evidence="1">
    <location>
        <begin position="218"/>
        <end position="249"/>
    </location>
</feature>
<feature type="compositionally biased region" description="Polar residues" evidence="1">
    <location>
        <begin position="422"/>
        <end position="434"/>
    </location>
</feature>
<evidence type="ECO:0000313" key="5">
    <source>
        <dbReference type="Proteomes" id="UP001498398"/>
    </source>
</evidence>
<organism evidence="4 5">
    <name type="scientific">Marasmiellus scandens</name>
    <dbReference type="NCBI Taxonomy" id="2682957"/>
    <lineage>
        <taxon>Eukaryota</taxon>
        <taxon>Fungi</taxon>
        <taxon>Dikarya</taxon>
        <taxon>Basidiomycota</taxon>
        <taxon>Agaricomycotina</taxon>
        <taxon>Agaricomycetes</taxon>
        <taxon>Agaricomycetidae</taxon>
        <taxon>Agaricales</taxon>
        <taxon>Marasmiineae</taxon>
        <taxon>Omphalotaceae</taxon>
        <taxon>Marasmiellus</taxon>
    </lineage>
</organism>
<evidence type="ECO:0000259" key="2">
    <source>
        <dbReference type="Pfam" id="PF10373"/>
    </source>
</evidence>
<protein>
    <recommendedName>
        <fullName evidence="6">Protein SMG7</fullName>
    </recommendedName>
</protein>
<sequence>MSNQSPSDIAREAKERQATLKDLLKTKEPFDKEIDFPRKDLRKRYLNLLFVHPYAKESKDAETHLWMQTSYAFISEYKQRITRLDRIIQQQQQQQNQPKHGPHGPVEYRKLLQRFRQFLADEERFWTQFVVQLQKTFVLEEAKPILATLGIVVDDAEFVPDAEGPRRIRNNFFPQSDPMVSLVPTTSEQRESRIAILGKALVYLGDIARYRELYNEAGGRPRAGHEDAPPSGGKRSRNRRGGGGFDMPRPRNYEKAKLCYEQAKLLVPHEGNPSHQLAILANYSKDPFLAIVHYYRALCLRQRFDAALDNLNTTLQKELKVQVNKKKEGVTVPHDIAHVPKVRIDQFKDKVVLLHALWKLAREKNDENTIQLAHEIFRDFHVLASQRHLPEDFIVNVVVAAQGALWTQRMLRQSPSHRKARSSGNNSATPSTSDILPSPVIESRIFTHLLSLYHALLAVGIDALRDPPPISMDAGKGEDGALAQRIAVELKRTLPALRIASKWLRANFKYVMSDPEAAGNDPDSDDNDDGKEKSKSKVSISSASTCTIDFWEQYAEFLRALSRIFPLDHLPTSIFPLKEDTELRGWSPLKDMLEERFDSSDTTEDVTEDVPHGESEVHPNVVQLMRIKDLLDDGKAIVGLENSPLALYGNRFVLKGVESAHQPIPTIPRNHDSVNAVGGRPRFASKDNRHAKKGAQKQPSTSRTVPVPPVMDDEDVMTEITSKTDDDPVREAFEHLDYSEDEIVWNPKASPVTSPVLPSPIAPPKSLTTSQQARSPIHAAFIPSSSPIVPLSMSPARSSALLPPKQSPPETSIRVAATTAEDLLKGFMLPNTSRAMGGIDQPRSVRKTSDPLPPPASAPTSAFLFGADRAGSNIWSASQDELGFSPSATGLITTSQDLSQSQSIWGSYPTSSQMSQHQLPGSLPSTNFAAPPLPISTDAFTGNPQHRRVPSASVAAQLFPSRNAQNAGGLVGQFGYASPLIPTPQLETFNRMEDPNVFNTPYANMSLHPQQQSLHGNFYDSGMSLGSSGQGLSPHMQPESRVNPPFMSSAQWGRVG</sequence>
<evidence type="ECO:0000259" key="3">
    <source>
        <dbReference type="Pfam" id="PF10374"/>
    </source>
</evidence>
<feature type="region of interest" description="Disordered" evidence="1">
    <location>
        <begin position="1025"/>
        <end position="1056"/>
    </location>
</feature>
<accession>A0ABR1JIG4</accession>
<reference evidence="4 5" key="1">
    <citation type="submission" date="2024-01" db="EMBL/GenBank/DDBJ databases">
        <title>A draft genome for the cacao thread blight pathogen Marasmiellus scandens.</title>
        <authorList>
            <person name="Baruah I.K."/>
            <person name="Leung J."/>
            <person name="Bukari Y."/>
            <person name="Amoako-Attah I."/>
            <person name="Meinhardt L.W."/>
            <person name="Bailey B.A."/>
            <person name="Cohen S.P."/>
        </authorList>
    </citation>
    <scope>NUCLEOTIDE SEQUENCE [LARGE SCALE GENOMIC DNA]</scope>
    <source>
        <strain evidence="4 5">GH-19</strain>
    </source>
</reference>
<dbReference type="Gene3D" id="1.25.40.10">
    <property type="entry name" value="Tetratricopeptide repeat domain"/>
    <property type="match status" value="1"/>
</dbReference>
<feature type="domain" description="Telomerase activating protein Est1-like N-terminal" evidence="3">
    <location>
        <begin position="61"/>
        <end position="215"/>
    </location>
</feature>
<comment type="caution">
    <text evidence="4">The sequence shown here is derived from an EMBL/GenBank/DDBJ whole genome shotgun (WGS) entry which is preliminary data.</text>
</comment>
<dbReference type="InterPro" id="IPR018834">
    <property type="entry name" value="DNA/RNA-bd_Est1-type"/>
</dbReference>
<feature type="region of interest" description="Disordered" evidence="1">
    <location>
        <begin position="832"/>
        <end position="861"/>
    </location>
</feature>
<feature type="region of interest" description="Disordered" evidence="1">
    <location>
        <begin position="411"/>
        <end position="434"/>
    </location>
</feature>
<feature type="domain" description="DNA/RNA-binding" evidence="2">
    <location>
        <begin position="256"/>
        <end position="591"/>
    </location>
</feature>
<dbReference type="Pfam" id="PF10373">
    <property type="entry name" value="EST1_DNA_bind"/>
    <property type="match status" value="1"/>
</dbReference>
<dbReference type="InterPro" id="IPR011990">
    <property type="entry name" value="TPR-like_helical_dom_sf"/>
</dbReference>
<dbReference type="EMBL" id="JBANRG010000014">
    <property type="protein sequence ID" value="KAK7460979.1"/>
    <property type="molecule type" value="Genomic_DNA"/>
</dbReference>
<dbReference type="InterPro" id="IPR019458">
    <property type="entry name" value="Est1-like_N"/>
</dbReference>
<dbReference type="SUPFAM" id="SSF48452">
    <property type="entry name" value="TPR-like"/>
    <property type="match status" value="1"/>
</dbReference>
<proteinExistence type="predicted"/>
<dbReference type="PANTHER" id="PTHR15696">
    <property type="entry name" value="SMG-7 SUPPRESSOR WITH MORPHOLOGICAL EFFECT ON GENITALIA PROTEIN 7"/>
    <property type="match status" value="1"/>
</dbReference>
<evidence type="ECO:0000256" key="1">
    <source>
        <dbReference type="SAM" id="MobiDB-lite"/>
    </source>
</evidence>
<evidence type="ECO:0000313" key="4">
    <source>
        <dbReference type="EMBL" id="KAK7460979.1"/>
    </source>
</evidence>
<dbReference type="Pfam" id="PF10374">
    <property type="entry name" value="EST1"/>
    <property type="match status" value="1"/>
</dbReference>
<dbReference type="Proteomes" id="UP001498398">
    <property type="component" value="Unassembled WGS sequence"/>
</dbReference>